<dbReference type="Gene3D" id="2.120.10.10">
    <property type="match status" value="1"/>
</dbReference>
<dbReference type="VEuPathDB" id="TriTrypDB:TCSYLVIO_008948"/>
<sequence length="1004" mass="108820">MSRHLFNSAVLLLLLMVCSGSGAASAEASNSRNGIIFKGGDSFNDPETENLVQSFHSFRAPSLVYVSGVVVATVEAHYKNTTDKKSCVSLVAKSMKSNGGEWTKGTAIVFDHYDVKIDRLLSPTTIVDEEDGYEINALVGGYGTSTTPLTEVTGDGYWAPRMAGGLIPHDDDDEEKKEFRWQSQSTSKVPYDIWGDYSTKPKRFKQILGGGGAGIRMEDESRYVLPIQALKDDGKVVSLVILAKGFTYGWEFSNGTSDEGCIQPAVLEWEGKDLVMMTSCEDGSRRVYRADEEGRRWTEEYDTLSRVWGNSLNRIGHGVQGGFVSATIDEQKVILVSRPVYSGEEGKQETGRLHLWLTDMQRIYDVGPISAENENVAASTLLYATVEVPSLEGEGGESKEEKKLYCSYEVAAEDGKYNIAFVDLTEKLEDMRKVLAAWKTKDAQFAKEYGCGNEKDANKRRDCDDLTKGLVGFLSNTSTDSAWADEYLCVNATVHGKVESTPDGGLTFKGPGAWAEWPVGDMGQTVPYHFANSKFTLVATVSIDKAPGTGSSPIPLMGVRMNDAQGTVLLGLSYTHDKKWMVTFNGSHLTLPAHDDDVEWEANKKYHLALQMDYNNGLFVYVDGKRICDTEDYEVEDYEGYKSFYDRSQELLSSNSISHFYIGSENEEGSESSYVTVSNVLLYNRLLHEDELSPLMKTKAAAAPEAEVPAPEGAPQNSHLSQPSEKDATPSPQKQDLSPEKSENEKHSAGSQQASSTDPAGSSTSAAEGKVEEVASSSVGSASSFSPTAGEDSPQKVREADVPATEDHFEREQVHSSLSVVQPMTEQAEEAAVATPQRKTTEDWPQHSTLSDASEDVEKSSFHPAPLTSDEQTVDPEERKDTNPHTAVGASSGPDSSHSTEVAPMDGATAAHEPSTDPKTAQGHDEVLDGDDAAPGNKSTLPGETKIPSGSNATSLLDHDVLLEHGHLSDLAAMALTGDSTVHGCVSRVLLLLLLGLWGTAALC</sequence>
<dbReference type="GO" id="GO:0016020">
    <property type="term" value="C:membrane"/>
    <property type="evidence" value="ECO:0007669"/>
    <property type="project" value="TreeGrafter"/>
</dbReference>
<organism evidence="6 7">
    <name type="scientific">Trypanosoma cruzi</name>
    <dbReference type="NCBI Taxonomy" id="5693"/>
    <lineage>
        <taxon>Eukaryota</taxon>
        <taxon>Discoba</taxon>
        <taxon>Euglenozoa</taxon>
        <taxon>Kinetoplastea</taxon>
        <taxon>Metakinetoplastina</taxon>
        <taxon>Trypanosomatida</taxon>
        <taxon>Trypanosomatidae</taxon>
        <taxon>Trypanosoma</taxon>
        <taxon>Schizotrypanum</taxon>
    </lineage>
</organism>
<dbReference type="Pfam" id="PF11052">
    <property type="entry name" value="Tr-sialidase_C"/>
    <property type="match status" value="1"/>
</dbReference>
<evidence type="ECO:0000256" key="3">
    <source>
        <dbReference type="SAM" id="SignalP"/>
    </source>
</evidence>
<proteinExistence type="predicted"/>
<dbReference type="VEuPathDB" id="TriTrypDB:TcCLB.508045.120"/>
<feature type="chain" id="PRO_5016058357" evidence="3">
    <location>
        <begin position="27"/>
        <end position="1004"/>
    </location>
</feature>
<feature type="compositionally biased region" description="Basic and acidic residues" evidence="2">
    <location>
        <begin position="737"/>
        <end position="748"/>
    </location>
</feature>
<dbReference type="GO" id="GO:0005737">
    <property type="term" value="C:cytoplasm"/>
    <property type="evidence" value="ECO:0007669"/>
    <property type="project" value="TreeGrafter"/>
</dbReference>
<feature type="compositionally biased region" description="Polar residues" evidence="2">
    <location>
        <begin position="815"/>
        <end position="825"/>
    </location>
</feature>
<gene>
    <name evidence="6" type="ORF">C3747_21g352</name>
</gene>
<dbReference type="GO" id="GO:0004308">
    <property type="term" value="F:exo-alpha-sialidase activity"/>
    <property type="evidence" value="ECO:0007669"/>
    <property type="project" value="InterPro"/>
</dbReference>
<feature type="compositionally biased region" description="Low complexity" evidence="2">
    <location>
        <begin position="700"/>
        <end position="715"/>
    </location>
</feature>
<keyword evidence="3" id="KW-0732">Signal</keyword>
<dbReference type="VEuPathDB" id="TriTrypDB:Tc_MARK_6776"/>
<dbReference type="InterPro" id="IPR013320">
    <property type="entry name" value="ConA-like_dom_sf"/>
</dbReference>
<feature type="domain" description="Trans-sialidase C-terminal" evidence="5">
    <location>
        <begin position="467"/>
        <end position="689"/>
    </location>
</feature>
<dbReference type="VEuPathDB" id="TriTrypDB:C4B63_77g67"/>
<dbReference type="GO" id="GO:0009313">
    <property type="term" value="P:oligosaccharide catabolic process"/>
    <property type="evidence" value="ECO:0007669"/>
    <property type="project" value="TreeGrafter"/>
</dbReference>
<dbReference type="VEuPathDB" id="TriTrypDB:TcCLB.504425.10"/>
<dbReference type="VEuPathDB" id="TriTrypDB:TcCL_NonESM03534"/>
<dbReference type="Pfam" id="PF13859">
    <property type="entry name" value="BNR_3"/>
    <property type="match status" value="1"/>
</dbReference>
<dbReference type="InterPro" id="IPR036278">
    <property type="entry name" value="Sialidase_sf"/>
</dbReference>
<dbReference type="AlphaFoldDB" id="A0A2V2XDG6"/>
<dbReference type="VEuPathDB" id="TriTrypDB:TcBrA4_0143300"/>
<dbReference type="PANTHER" id="PTHR10628:SF30">
    <property type="entry name" value="EXO-ALPHA-SIALIDASE"/>
    <property type="match status" value="1"/>
</dbReference>
<dbReference type="VEuPathDB" id="TriTrypDB:C3747_21g352"/>
<dbReference type="SUPFAM" id="SSF50939">
    <property type="entry name" value="Sialidases"/>
    <property type="match status" value="1"/>
</dbReference>
<dbReference type="InterPro" id="IPR011040">
    <property type="entry name" value="Sialidase"/>
</dbReference>
<dbReference type="VEuPathDB" id="TriTrypDB:TCSYLVIO_010802"/>
<evidence type="ECO:0000313" key="7">
    <source>
        <dbReference type="Proteomes" id="UP000246078"/>
    </source>
</evidence>
<protein>
    <submittedName>
        <fullName evidence="6">Putative trans-sialidase, Group III</fullName>
    </submittedName>
</protein>
<dbReference type="EMBL" id="PRFC01000021">
    <property type="protein sequence ID" value="PWV16824.1"/>
    <property type="molecule type" value="Genomic_DNA"/>
</dbReference>
<dbReference type="InterPro" id="IPR055239">
    <property type="entry name" value="TS_C"/>
</dbReference>
<comment type="caution">
    <text evidence="6">The sequence shown here is derived from an EMBL/GenBank/DDBJ whole genome shotgun (WGS) entry which is preliminary data.</text>
</comment>
<dbReference type="CDD" id="cd15482">
    <property type="entry name" value="Sialidase_non-viral"/>
    <property type="match status" value="1"/>
</dbReference>
<dbReference type="VEuPathDB" id="TriTrypDB:ECC02_009678"/>
<feature type="compositionally biased region" description="Low complexity" evidence="2">
    <location>
        <begin position="774"/>
        <end position="784"/>
    </location>
</feature>
<feature type="compositionally biased region" description="Polar residues" evidence="2">
    <location>
        <begin position="937"/>
        <end position="952"/>
    </location>
</feature>
<dbReference type="GO" id="GO:0006689">
    <property type="term" value="P:ganglioside catabolic process"/>
    <property type="evidence" value="ECO:0007669"/>
    <property type="project" value="TreeGrafter"/>
</dbReference>
<feature type="compositionally biased region" description="Polar residues" evidence="2">
    <location>
        <begin position="749"/>
        <end position="764"/>
    </location>
</feature>
<dbReference type="InterPro" id="IPR026856">
    <property type="entry name" value="Sialidase_fam"/>
</dbReference>
<dbReference type="Gene3D" id="2.60.120.200">
    <property type="match status" value="1"/>
</dbReference>
<dbReference type="Pfam" id="PF22925">
    <property type="entry name" value="TS_C"/>
    <property type="match status" value="1"/>
</dbReference>
<evidence type="ECO:0000256" key="2">
    <source>
        <dbReference type="SAM" id="MobiDB-lite"/>
    </source>
</evidence>
<evidence type="ECO:0000313" key="6">
    <source>
        <dbReference type="EMBL" id="PWV16824.1"/>
    </source>
</evidence>
<name>A0A2V2XDG6_TRYCR</name>
<dbReference type="VEuPathDB" id="TriTrypDB:BCY84_04467"/>
<accession>A0A2V2XDG6</accession>
<dbReference type="PANTHER" id="PTHR10628">
    <property type="entry name" value="SIALIDASE"/>
    <property type="match status" value="1"/>
</dbReference>
<evidence type="ECO:0000256" key="1">
    <source>
        <dbReference type="ARBA" id="ARBA00022737"/>
    </source>
</evidence>
<dbReference type="SUPFAM" id="SSF49899">
    <property type="entry name" value="Concanavalin A-like lectins/glucanases"/>
    <property type="match status" value="1"/>
</dbReference>
<feature type="region of interest" description="Disordered" evidence="2">
    <location>
        <begin position="699"/>
        <end position="952"/>
    </location>
</feature>
<dbReference type="VEuPathDB" id="TriTrypDB:TcCLB.510551.50"/>
<dbReference type="InterPro" id="IPR008377">
    <property type="entry name" value="Sialidase_trypan"/>
</dbReference>
<reference evidence="6 7" key="1">
    <citation type="journal article" date="2018" name="Microb. Genom.">
        <title>Expanding an expanded genome: long-read sequencing of Trypanosoma cruzi.</title>
        <authorList>
            <person name="Berna L."/>
            <person name="Rodriguez M."/>
            <person name="Chiribao M.L."/>
            <person name="Parodi-Talice A."/>
            <person name="Pita S."/>
            <person name="Rijo G."/>
            <person name="Alvarez-Valin F."/>
            <person name="Robello C."/>
        </authorList>
    </citation>
    <scope>NUCLEOTIDE SEQUENCE [LARGE SCALE GENOMIC DNA]</scope>
    <source>
        <strain evidence="6 7">TCC</strain>
    </source>
</reference>
<feature type="domain" description="Sialidase" evidence="4">
    <location>
        <begin position="60"/>
        <end position="409"/>
    </location>
</feature>
<feature type="signal peptide" evidence="3">
    <location>
        <begin position="1"/>
        <end position="26"/>
    </location>
</feature>
<feature type="compositionally biased region" description="Basic and acidic residues" evidence="2">
    <location>
        <begin position="793"/>
        <end position="814"/>
    </location>
</feature>
<keyword evidence="1" id="KW-0677">Repeat</keyword>
<dbReference type="VEuPathDB" id="TriTrypDB:Tc_MARK_7447"/>
<evidence type="ECO:0000259" key="4">
    <source>
        <dbReference type="Pfam" id="PF13859"/>
    </source>
</evidence>
<dbReference type="VEuPathDB" id="TriTrypDB:TcG_08261"/>
<evidence type="ECO:0000259" key="5">
    <source>
        <dbReference type="Pfam" id="PF22925"/>
    </source>
</evidence>
<dbReference type="PRINTS" id="PR01803">
    <property type="entry name" value="TCSIALIDASE"/>
</dbReference>
<dbReference type="Proteomes" id="UP000246078">
    <property type="component" value="Unassembled WGS sequence"/>
</dbReference>
<dbReference type="InterPro" id="IPR021287">
    <property type="entry name" value="Trans-sialidase_CS"/>
</dbReference>